<accession>A0ACD5GX70</accession>
<dbReference type="Proteomes" id="UP000095472">
    <property type="component" value="Chromosome"/>
</dbReference>
<reference evidence="1 2" key="1">
    <citation type="journal article" date="2016" name="Genome Announc.">
        <title>Draft Genome Sequence of the Thermotolerant Cyanobacterium Desertifilum sp. IPPAS B-1220.</title>
        <authorList>
            <person name="Mironov K.S."/>
            <person name="Sinetova M.A."/>
            <person name="Bolatkhan K."/>
            <person name="Zayadan B.K."/>
            <person name="Ustinova V.V."/>
            <person name="Kupriyanova E.V."/>
            <person name="Skrypnik A.N."/>
            <person name="Gogoleva N.E."/>
            <person name="Gogolev Y.V."/>
            <person name="Los D.A."/>
        </authorList>
    </citation>
    <scope>NUCLEOTIDE SEQUENCE [LARGE SCALE GENOMIC DNA]</scope>
    <source>
        <strain evidence="1 2">IPPAS B-1220</strain>
    </source>
</reference>
<proteinExistence type="predicted"/>
<protein>
    <submittedName>
        <fullName evidence="1">Uncharacterized protein</fullName>
    </submittedName>
</protein>
<organism evidence="1 2">
    <name type="scientific">Desertifilum tharense IPPAS B-1220</name>
    <dbReference type="NCBI Taxonomy" id="1781255"/>
    <lineage>
        <taxon>Bacteria</taxon>
        <taxon>Bacillati</taxon>
        <taxon>Cyanobacteriota</taxon>
        <taxon>Cyanophyceae</taxon>
        <taxon>Desertifilales</taxon>
        <taxon>Desertifilaceae</taxon>
        <taxon>Desertifilum</taxon>
    </lineage>
</organism>
<gene>
    <name evidence="1" type="ORF">BH720_005295</name>
</gene>
<dbReference type="EMBL" id="CP182909">
    <property type="protein sequence ID" value="XPM65205.1"/>
    <property type="molecule type" value="Genomic_DNA"/>
</dbReference>
<name>A0ACD5GX70_9CYAN</name>
<evidence type="ECO:0000313" key="1">
    <source>
        <dbReference type="EMBL" id="XPM65205.1"/>
    </source>
</evidence>
<keyword evidence="2" id="KW-1185">Reference proteome</keyword>
<sequence>MPHGHCYLWQTPLVWLHVTSDALIAFSYFSIPAMLLFFVRKRGDVPFSGVFALFGAFIVLCGTGHLMDIWTLWHPAYWVSGVERAITGLVSFYTALRLVELLPQFLALKTPKQLELVNQELERQIVERERAQATLRQIVAGTASVTGEKFFQPWSAI</sequence>
<evidence type="ECO:0000313" key="2">
    <source>
        <dbReference type="Proteomes" id="UP000095472"/>
    </source>
</evidence>